<dbReference type="GO" id="GO:0006357">
    <property type="term" value="P:regulation of transcription by RNA polymerase II"/>
    <property type="evidence" value="ECO:0007669"/>
    <property type="project" value="TreeGrafter"/>
</dbReference>
<dbReference type="SUPFAM" id="SSF57667">
    <property type="entry name" value="beta-beta-alpha zinc fingers"/>
    <property type="match status" value="1"/>
</dbReference>
<evidence type="ECO:0000256" key="3">
    <source>
        <dbReference type="SAM" id="MobiDB-lite"/>
    </source>
</evidence>
<keyword evidence="7" id="KW-1185">Reference proteome</keyword>
<dbReference type="PROSITE" id="PS50157">
    <property type="entry name" value="ZINC_FINGER_C2H2_2"/>
    <property type="match status" value="1"/>
</dbReference>
<feature type="domain" description="C2H2-type" evidence="5">
    <location>
        <begin position="404"/>
        <end position="432"/>
    </location>
</feature>
<dbReference type="Proteomes" id="UP001187531">
    <property type="component" value="Unassembled WGS sequence"/>
</dbReference>
<feature type="region of interest" description="Disordered" evidence="3">
    <location>
        <begin position="161"/>
        <end position="208"/>
    </location>
</feature>
<dbReference type="Gene3D" id="3.30.710.10">
    <property type="entry name" value="Potassium Channel Kv1.1, Chain A"/>
    <property type="match status" value="1"/>
</dbReference>
<dbReference type="EMBL" id="JAVRJZ010000008">
    <property type="protein sequence ID" value="KAK2719759.1"/>
    <property type="molecule type" value="Genomic_DNA"/>
</dbReference>
<dbReference type="PANTHER" id="PTHR23110">
    <property type="entry name" value="BTB DOMAIN TRANSCRIPTION FACTOR"/>
    <property type="match status" value="1"/>
</dbReference>
<evidence type="ECO:0000313" key="7">
    <source>
        <dbReference type="Proteomes" id="UP001187531"/>
    </source>
</evidence>
<evidence type="ECO:0000259" key="5">
    <source>
        <dbReference type="PROSITE" id="PS50157"/>
    </source>
</evidence>
<feature type="compositionally biased region" description="Polar residues" evidence="3">
    <location>
        <begin position="234"/>
        <end position="245"/>
    </location>
</feature>
<dbReference type="InterPro" id="IPR051095">
    <property type="entry name" value="Dros_DevTransReg"/>
</dbReference>
<proteinExistence type="predicted"/>
<dbReference type="Pfam" id="PF00651">
    <property type="entry name" value="BTB"/>
    <property type="match status" value="1"/>
</dbReference>
<keyword evidence="2" id="KW-0862">Zinc</keyword>
<feature type="compositionally biased region" description="Basic and acidic residues" evidence="3">
    <location>
        <begin position="250"/>
        <end position="271"/>
    </location>
</feature>
<evidence type="ECO:0000313" key="6">
    <source>
        <dbReference type="EMBL" id="KAK2719759.1"/>
    </source>
</evidence>
<dbReference type="SUPFAM" id="SSF54695">
    <property type="entry name" value="POZ domain"/>
    <property type="match status" value="1"/>
</dbReference>
<protein>
    <submittedName>
        <fullName evidence="6">Uncharacterized protein</fullName>
    </submittedName>
</protein>
<dbReference type="InterPro" id="IPR000210">
    <property type="entry name" value="BTB/POZ_dom"/>
</dbReference>
<keyword evidence="2" id="KW-0863">Zinc-finger</keyword>
<dbReference type="SMART" id="SM00225">
    <property type="entry name" value="BTB"/>
    <property type="match status" value="1"/>
</dbReference>
<dbReference type="InterPro" id="IPR011333">
    <property type="entry name" value="SKP1/BTB/POZ_sf"/>
</dbReference>
<accession>A0AA88LB54</accession>
<evidence type="ECO:0000256" key="2">
    <source>
        <dbReference type="PROSITE-ProRule" id="PRU00042"/>
    </source>
</evidence>
<evidence type="ECO:0000256" key="1">
    <source>
        <dbReference type="ARBA" id="ARBA00023242"/>
    </source>
</evidence>
<dbReference type="GO" id="GO:0005634">
    <property type="term" value="C:nucleus"/>
    <property type="evidence" value="ECO:0007669"/>
    <property type="project" value="TreeGrafter"/>
</dbReference>
<organism evidence="6 7">
    <name type="scientific">Artemia franciscana</name>
    <name type="common">Brine shrimp</name>
    <name type="synonym">Artemia sanfranciscana</name>
    <dbReference type="NCBI Taxonomy" id="6661"/>
    <lineage>
        <taxon>Eukaryota</taxon>
        <taxon>Metazoa</taxon>
        <taxon>Ecdysozoa</taxon>
        <taxon>Arthropoda</taxon>
        <taxon>Crustacea</taxon>
        <taxon>Branchiopoda</taxon>
        <taxon>Anostraca</taxon>
        <taxon>Artemiidae</taxon>
        <taxon>Artemia</taxon>
    </lineage>
</organism>
<feature type="compositionally biased region" description="Polar residues" evidence="3">
    <location>
        <begin position="161"/>
        <end position="177"/>
    </location>
</feature>
<name>A0AA88LB54_ARTSF</name>
<dbReference type="GO" id="GO:0008270">
    <property type="term" value="F:zinc ion binding"/>
    <property type="evidence" value="ECO:0007669"/>
    <property type="project" value="UniProtKB-KW"/>
</dbReference>
<dbReference type="CDD" id="cd18315">
    <property type="entry name" value="BTB_POZ_BAB-like"/>
    <property type="match status" value="1"/>
</dbReference>
<feature type="region of interest" description="Disordered" evidence="3">
    <location>
        <begin position="226"/>
        <end position="300"/>
    </location>
</feature>
<dbReference type="AlphaFoldDB" id="A0AA88LB54"/>
<comment type="caution">
    <text evidence="6">The sequence shown here is derived from an EMBL/GenBank/DDBJ whole genome shotgun (WGS) entry which is preliminary data.</text>
</comment>
<evidence type="ECO:0000259" key="4">
    <source>
        <dbReference type="PROSITE" id="PS50097"/>
    </source>
</evidence>
<dbReference type="Gene3D" id="3.30.160.60">
    <property type="entry name" value="Classic Zinc Finger"/>
    <property type="match status" value="1"/>
</dbReference>
<dbReference type="SMART" id="SM00355">
    <property type="entry name" value="ZnF_C2H2"/>
    <property type="match status" value="2"/>
</dbReference>
<dbReference type="GO" id="GO:0048513">
    <property type="term" value="P:animal organ development"/>
    <property type="evidence" value="ECO:0007669"/>
    <property type="project" value="UniProtKB-ARBA"/>
</dbReference>
<dbReference type="PANTHER" id="PTHR23110:SF82">
    <property type="entry name" value="PROTEIN TRAMTRACK, ALPHA ISOFORM"/>
    <property type="match status" value="1"/>
</dbReference>
<gene>
    <name evidence="6" type="ORF">QYM36_005288</name>
</gene>
<dbReference type="PROSITE" id="PS50097">
    <property type="entry name" value="BTB"/>
    <property type="match status" value="1"/>
</dbReference>
<dbReference type="GO" id="GO:0003006">
    <property type="term" value="P:developmental process involved in reproduction"/>
    <property type="evidence" value="ECO:0007669"/>
    <property type="project" value="UniProtKB-ARBA"/>
</dbReference>
<sequence length="481" mass="53840">MSSPTPQQFCLRWNNHSSALLSIFEQLLQTEIFTDVTLAIDGVLLKAHKLVLSACSPYFQMIFASHNSKHPIVILKDVHYQDMRALLDFMYRGEVSVDQDRLPQFLHLAETLRIRGLAEVGDYSQQPDSIFKCESSIADADRVQKGPLDSQYPVAYSPYQRYQLNSPYPPDSLQSPNDLLKRPGSPFQSYASRRKRGRPPKIGGGAEYADPMDVLDVKVDSGFSGITNVYPPRHSSTPLTPQSTEGQDEENSRDLVKNRTPPEEMGVKKEWTPPIEIQAGSSKEDSHGTNHSGDINGDESGQLLGVTRIRKPIKPGRIRVAALPMVKSEDITPSIDLPPSNETEQLQEMSIRGLNLFKYAAVSDEGVYKCLPCEKDQISRTFKNKYSFQRHAYLYHEGNQRKVFPCLLCGREFSRPDKLKHHAKTVHDPQASKEINLSNYFHHMPASGILAEGLPRIDSISGSIDIPAPLALVTDRASPQC</sequence>
<keyword evidence="2" id="KW-0479">Metal-binding</keyword>
<dbReference type="PROSITE" id="PS00028">
    <property type="entry name" value="ZINC_FINGER_C2H2_1"/>
    <property type="match status" value="1"/>
</dbReference>
<dbReference type="InterPro" id="IPR013087">
    <property type="entry name" value="Znf_C2H2_type"/>
</dbReference>
<dbReference type="GO" id="GO:0048666">
    <property type="term" value="P:neuron development"/>
    <property type="evidence" value="ECO:0007669"/>
    <property type="project" value="UniProtKB-ARBA"/>
</dbReference>
<reference evidence="6" key="1">
    <citation type="submission" date="2023-07" db="EMBL/GenBank/DDBJ databases">
        <title>Chromosome-level genome assembly of Artemia franciscana.</title>
        <authorList>
            <person name="Jo E."/>
        </authorList>
    </citation>
    <scope>NUCLEOTIDE SEQUENCE</scope>
    <source>
        <tissue evidence="6">Whole body</tissue>
    </source>
</reference>
<feature type="domain" description="BTB" evidence="4">
    <location>
        <begin position="34"/>
        <end position="99"/>
    </location>
</feature>
<dbReference type="InterPro" id="IPR036236">
    <property type="entry name" value="Znf_C2H2_sf"/>
</dbReference>
<keyword evidence="1" id="KW-0539">Nucleus</keyword>